<dbReference type="PANTHER" id="PTHR31920:SF108">
    <property type="entry name" value="B3 DOMAIN-CONTAINING TRANSCRIPTION FACTOR VRN1-LIKE"/>
    <property type="match status" value="1"/>
</dbReference>
<keyword evidence="8" id="KW-1185">Reference proteome</keyword>
<dbReference type="GO" id="GO:0005634">
    <property type="term" value="C:nucleus"/>
    <property type="evidence" value="ECO:0007669"/>
    <property type="project" value="UniProtKB-SubCell"/>
</dbReference>
<dbReference type="CDD" id="cd10017">
    <property type="entry name" value="B3_DNA"/>
    <property type="match status" value="2"/>
</dbReference>
<feature type="domain" description="TF-B3" evidence="6">
    <location>
        <begin position="17"/>
        <end position="120"/>
    </location>
</feature>
<evidence type="ECO:0000256" key="2">
    <source>
        <dbReference type="ARBA" id="ARBA00023015"/>
    </source>
</evidence>
<sequence length="255" mass="28520">MSKRSDIGDGFDPKRPHFFKVIVEETLRDKKLMLPEKFVGEHGGTLSSPVSIEVPGGMTWQIQMSKARTRNAGNGGTKNIFLVNETWEEFVTHYSLKHGHFLIFQYEGGSRFSVAIFDGTNGSEIEYPVSNKGITTTTTTTTGKSSSSSKFTSKYPFFRVVITDSHLLKSNMNVPRRFADKYLKRSQQVKLQVGDDCWKVNANKMKGEPKAVQLNGGFRVFGKENSIKAGSVCYFELVGSKDGDQTYKVTISKEN</sequence>
<evidence type="ECO:0000313" key="8">
    <source>
        <dbReference type="Proteomes" id="UP001154282"/>
    </source>
</evidence>
<gene>
    <name evidence="7" type="ORF">LITE_LOCUS182</name>
</gene>
<organism evidence="7 8">
    <name type="scientific">Linum tenue</name>
    <dbReference type="NCBI Taxonomy" id="586396"/>
    <lineage>
        <taxon>Eukaryota</taxon>
        <taxon>Viridiplantae</taxon>
        <taxon>Streptophyta</taxon>
        <taxon>Embryophyta</taxon>
        <taxon>Tracheophyta</taxon>
        <taxon>Spermatophyta</taxon>
        <taxon>Magnoliopsida</taxon>
        <taxon>eudicotyledons</taxon>
        <taxon>Gunneridae</taxon>
        <taxon>Pentapetalae</taxon>
        <taxon>rosids</taxon>
        <taxon>fabids</taxon>
        <taxon>Malpighiales</taxon>
        <taxon>Linaceae</taxon>
        <taxon>Linum</taxon>
    </lineage>
</organism>
<protein>
    <recommendedName>
        <fullName evidence="6">TF-B3 domain-containing protein</fullName>
    </recommendedName>
</protein>
<dbReference type="PANTHER" id="PTHR31920">
    <property type="entry name" value="B3 DOMAIN-CONTAINING"/>
    <property type="match status" value="1"/>
</dbReference>
<keyword evidence="2" id="KW-0805">Transcription regulation</keyword>
<comment type="subcellular location">
    <subcellularLocation>
        <location evidence="1">Nucleus</location>
    </subcellularLocation>
</comment>
<evidence type="ECO:0000313" key="7">
    <source>
        <dbReference type="EMBL" id="CAI0374401.1"/>
    </source>
</evidence>
<evidence type="ECO:0000256" key="3">
    <source>
        <dbReference type="ARBA" id="ARBA00023125"/>
    </source>
</evidence>
<keyword evidence="5" id="KW-0539">Nucleus</keyword>
<dbReference type="EMBL" id="CAMGYJ010000002">
    <property type="protein sequence ID" value="CAI0374401.1"/>
    <property type="molecule type" value="Genomic_DNA"/>
</dbReference>
<dbReference type="SUPFAM" id="SSF101936">
    <property type="entry name" value="DNA-binding pseudobarrel domain"/>
    <property type="match status" value="2"/>
</dbReference>
<keyword evidence="3" id="KW-0238">DNA-binding</keyword>
<dbReference type="InterPro" id="IPR015300">
    <property type="entry name" value="DNA-bd_pseudobarrel_sf"/>
</dbReference>
<dbReference type="Pfam" id="PF02362">
    <property type="entry name" value="B3"/>
    <property type="match status" value="2"/>
</dbReference>
<dbReference type="Proteomes" id="UP001154282">
    <property type="component" value="Unassembled WGS sequence"/>
</dbReference>
<proteinExistence type="predicted"/>
<comment type="caution">
    <text evidence="7">The sequence shown here is derived from an EMBL/GenBank/DDBJ whole genome shotgun (WGS) entry which is preliminary data.</text>
</comment>
<dbReference type="GO" id="GO:0003677">
    <property type="term" value="F:DNA binding"/>
    <property type="evidence" value="ECO:0007669"/>
    <property type="project" value="UniProtKB-KW"/>
</dbReference>
<dbReference type="AlphaFoldDB" id="A0AAV0GNA8"/>
<dbReference type="Gene3D" id="2.40.330.10">
    <property type="entry name" value="DNA-binding pseudobarrel domain"/>
    <property type="match status" value="2"/>
</dbReference>
<dbReference type="InterPro" id="IPR050655">
    <property type="entry name" value="Plant_B3_domain"/>
</dbReference>
<dbReference type="PROSITE" id="PS50863">
    <property type="entry name" value="B3"/>
    <property type="match status" value="2"/>
</dbReference>
<keyword evidence="4" id="KW-0804">Transcription</keyword>
<evidence type="ECO:0000259" key="6">
    <source>
        <dbReference type="PROSITE" id="PS50863"/>
    </source>
</evidence>
<feature type="domain" description="TF-B3" evidence="6">
    <location>
        <begin position="157"/>
        <end position="255"/>
    </location>
</feature>
<evidence type="ECO:0000256" key="4">
    <source>
        <dbReference type="ARBA" id="ARBA00023163"/>
    </source>
</evidence>
<evidence type="ECO:0000256" key="5">
    <source>
        <dbReference type="ARBA" id="ARBA00023242"/>
    </source>
</evidence>
<accession>A0AAV0GNA8</accession>
<name>A0AAV0GNA8_9ROSI</name>
<dbReference type="SMART" id="SM01019">
    <property type="entry name" value="B3"/>
    <property type="match status" value="2"/>
</dbReference>
<evidence type="ECO:0000256" key="1">
    <source>
        <dbReference type="ARBA" id="ARBA00004123"/>
    </source>
</evidence>
<dbReference type="InterPro" id="IPR003340">
    <property type="entry name" value="B3_DNA-bd"/>
</dbReference>
<reference evidence="7" key="1">
    <citation type="submission" date="2022-08" db="EMBL/GenBank/DDBJ databases">
        <authorList>
            <person name="Gutierrez-Valencia J."/>
        </authorList>
    </citation>
    <scope>NUCLEOTIDE SEQUENCE</scope>
</reference>